<dbReference type="STRING" id="394221.Mmar10_1704"/>
<dbReference type="EMBL" id="CP000449">
    <property type="protein sequence ID" value="ABI65996.1"/>
    <property type="molecule type" value="Genomic_DNA"/>
</dbReference>
<proteinExistence type="predicted"/>
<organism evidence="2 3">
    <name type="scientific">Maricaulis maris (strain MCS10)</name>
    <name type="common">Caulobacter maris</name>
    <dbReference type="NCBI Taxonomy" id="394221"/>
    <lineage>
        <taxon>Bacteria</taxon>
        <taxon>Pseudomonadati</taxon>
        <taxon>Pseudomonadota</taxon>
        <taxon>Alphaproteobacteria</taxon>
        <taxon>Maricaulales</taxon>
        <taxon>Maricaulaceae</taxon>
        <taxon>Maricaulis</taxon>
    </lineage>
</organism>
<keyword evidence="3" id="KW-1185">Reference proteome</keyword>
<accession>Q0ANZ1</accession>
<feature type="transmembrane region" description="Helical" evidence="1">
    <location>
        <begin position="21"/>
        <end position="39"/>
    </location>
</feature>
<protein>
    <submittedName>
        <fullName evidence="2">Uncharacterized protein</fullName>
    </submittedName>
</protein>
<dbReference type="HOGENOM" id="CLU_2409782_0_0_5"/>
<keyword evidence="1" id="KW-0812">Transmembrane</keyword>
<reference evidence="2 3" key="1">
    <citation type="submission" date="2006-08" db="EMBL/GenBank/DDBJ databases">
        <title>Complete sequence of Maricaulis maris MCS10.</title>
        <authorList>
            <consortium name="US DOE Joint Genome Institute"/>
            <person name="Copeland A."/>
            <person name="Lucas S."/>
            <person name="Lapidus A."/>
            <person name="Barry K."/>
            <person name="Detter J.C."/>
            <person name="Glavina del Rio T."/>
            <person name="Hammon N."/>
            <person name="Israni S."/>
            <person name="Dalin E."/>
            <person name="Tice H."/>
            <person name="Pitluck S."/>
            <person name="Saunders E."/>
            <person name="Brettin T."/>
            <person name="Bruce D."/>
            <person name="Han C."/>
            <person name="Tapia R."/>
            <person name="Gilna P."/>
            <person name="Schmutz J."/>
            <person name="Larimer F."/>
            <person name="Land M."/>
            <person name="Hauser L."/>
            <person name="Kyrpides N."/>
            <person name="Mikhailova N."/>
            <person name="Viollier P."/>
            <person name="Stephens C."/>
            <person name="Richardson P."/>
        </authorList>
    </citation>
    <scope>NUCLEOTIDE SEQUENCE [LARGE SCALE GENOMIC DNA]</scope>
    <source>
        <strain evidence="2 3">MCS10</strain>
    </source>
</reference>
<name>Q0ANZ1_MARMM</name>
<gene>
    <name evidence="2" type="ordered locus">Mmar10_1704</name>
</gene>
<dbReference type="AlphaFoldDB" id="Q0ANZ1"/>
<keyword evidence="1" id="KW-1133">Transmembrane helix</keyword>
<dbReference type="RefSeq" id="WP_011643642.1">
    <property type="nucleotide sequence ID" value="NC_008347.1"/>
</dbReference>
<feature type="transmembrane region" description="Helical" evidence="1">
    <location>
        <begin position="59"/>
        <end position="81"/>
    </location>
</feature>
<sequence length="92" mass="9445">MTDEERKTPAPQTPPAKPNRGFMILLAILGLAFGLPTVYSGGVMVGGAFGAGEFPTFGFIVQLALGLMLAGFGLAAMIAVVKSFMGPRDGQG</sequence>
<dbReference type="KEGG" id="mmr:Mmar10_1704"/>
<evidence type="ECO:0000256" key="1">
    <source>
        <dbReference type="SAM" id="Phobius"/>
    </source>
</evidence>
<evidence type="ECO:0000313" key="2">
    <source>
        <dbReference type="EMBL" id="ABI65996.1"/>
    </source>
</evidence>
<dbReference type="Proteomes" id="UP000001964">
    <property type="component" value="Chromosome"/>
</dbReference>
<evidence type="ECO:0000313" key="3">
    <source>
        <dbReference type="Proteomes" id="UP000001964"/>
    </source>
</evidence>
<keyword evidence="1" id="KW-0472">Membrane</keyword>